<evidence type="ECO:0000313" key="9">
    <source>
        <dbReference type="EnsemblProtists" id="EOD13271"/>
    </source>
</evidence>
<evidence type="ECO:0000256" key="7">
    <source>
        <dbReference type="SAM" id="MobiDB-lite"/>
    </source>
</evidence>
<dbReference type="EnsemblProtists" id="EOD35852">
    <property type="protein sequence ID" value="EOD35852"/>
    <property type="gene ID" value="EMIHUDRAFT_110611"/>
</dbReference>
<dbReference type="Proteomes" id="UP000013827">
    <property type="component" value="Unassembled WGS sequence"/>
</dbReference>
<evidence type="ECO:0000256" key="6">
    <source>
        <dbReference type="ARBA" id="ARBA00023242"/>
    </source>
</evidence>
<dbReference type="KEGG" id="ehx:EMIHUDRAFT_110611"/>
<evidence type="ECO:0000256" key="3">
    <source>
        <dbReference type="ARBA" id="ARBA00017307"/>
    </source>
</evidence>
<dbReference type="GeneID" id="17259423"/>
<dbReference type="EnsemblProtists" id="EOD13271">
    <property type="protein sequence ID" value="EOD13271"/>
    <property type="gene ID" value="EMIHUDRAFT_119924"/>
</dbReference>
<keyword evidence="6" id="KW-0539">Nucleus</keyword>
<proteinExistence type="inferred from homology"/>
<reference evidence="9" key="2">
    <citation type="submission" date="2024-10" db="UniProtKB">
        <authorList>
            <consortium name="EnsemblProtists"/>
        </authorList>
    </citation>
    <scope>IDENTIFICATION</scope>
</reference>
<dbReference type="OMA" id="DSQHTHQ"/>
<evidence type="ECO:0000313" key="10">
    <source>
        <dbReference type="Proteomes" id="UP000013827"/>
    </source>
</evidence>
<dbReference type="PANTHER" id="PTHR46338">
    <property type="entry name" value="TRANSCRIPTION INITIATION FACTOR TFIID SUBUNIT 8"/>
    <property type="match status" value="1"/>
</dbReference>
<keyword evidence="5" id="KW-0804">Transcription</keyword>
<dbReference type="GO" id="GO:0046982">
    <property type="term" value="F:protein heterodimerization activity"/>
    <property type="evidence" value="ECO:0007669"/>
    <property type="project" value="InterPro"/>
</dbReference>
<dbReference type="GeneID" id="17281122"/>
<dbReference type="HOGENOM" id="CLU_1020960_0_0_1"/>
<accession>A0A0D3IPT6</accession>
<dbReference type="Gene3D" id="1.10.20.10">
    <property type="entry name" value="Histone, subunit A"/>
    <property type="match status" value="1"/>
</dbReference>
<dbReference type="PaxDb" id="2903-EOD13271"/>
<dbReference type="RefSeq" id="XP_005765700.1">
    <property type="nucleotide sequence ID" value="XM_005765643.1"/>
</dbReference>
<evidence type="ECO:0000256" key="2">
    <source>
        <dbReference type="ARBA" id="ARBA00008767"/>
    </source>
</evidence>
<evidence type="ECO:0000256" key="1">
    <source>
        <dbReference type="ARBA" id="ARBA00004123"/>
    </source>
</evidence>
<feature type="region of interest" description="Disordered" evidence="7">
    <location>
        <begin position="188"/>
        <end position="215"/>
    </location>
</feature>
<protein>
    <recommendedName>
        <fullName evidence="3">Transcription initiation factor TFIID subunit 8</fullName>
    </recommendedName>
</protein>
<evidence type="ECO:0000256" key="4">
    <source>
        <dbReference type="ARBA" id="ARBA00023015"/>
    </source>
</evidence>
<sequence length="273" mass="27711">MTDAPLSAALARMAFTGQPTSSSCDALTASSHAFLVDACMTFIRTLGTEAMQAAAHAGRSQANLLDLLAALDLLRTSTPQDLLRFSSVASTQPRSVVQTAPPAGLWPSVTAAAIGRDRRHPHIPEFLPALPAAHTYDRVAQNVRRPRDGKAVRKGLSKMRRAARGQVTALAAPTARAVAIAADAEAAALGDGEPHSPQPRRASAAAAPPPSVPPVGAAAAAISAELALPCGAVEAGAGGPPLPPPAEVPSGRAGALLQLLHARGLDEPHAGEA</sequence>
<dbReference type="AlphaFoldDB" id="A0A0D3IPT6"/>
<dbReference type="RefSeq" id="XP_005788281.1">
    <property type="nucleotide sequence ID" value="XM_005788224.1"/>
</dbReference>
<evidence type="ECO:0000256" key="5">
    <source>
        <dbReference type="ARBA" id="ARBA00023163"/>
    </source>
</evidence>
<comment type="similarity">
    <text evidence="2">Belongs to the TAF8 family.</text>
</comment>
<feature type="domain" description="Transcription factor TFIID subunit 8 C-terminal" evidence="8">
    <location>
        <begin position="122"/>
        <end position="163"/>
    </location>
</feature>
<keyword evidence="10" id="KW-1185">Reference proteome</keyword>
<feature type="region of interest" description="Disordered" evidence="7">
    <location>
        <begin position="233"/>
        <end position="255"/>
    </location>
</feature>
<name>A0A0D3IPT6_EMIH1</name>
<dbReference type="InterPro" id="IPR037818">
    <property type="entry name" value="TAF8"/>
</dbReference>
<dbReference type="GO" id="GO:0005669">
    <property type="term" value="C:transcription factor TFIID complex"/>
    <property type="evidence" value="ECO:0007669"/>
    <property type="project" value="InterPro"/>
</dbReference>
<reference evidence="10" key="1">
    <citation type="journal article" date="2013" name="Nature">
        <title>Pan genome of the phytoplankton Emiliania underpins its global distribution.</title>
        <authorList>
            <person name="Read B.A."/>
            <person name="Kegel J."/>
            <person name="Klute M.J."/>
            <person name="Kuo A."/>
            <person name="Lefebvre S.C."/>
            <person name="Maumus F."/>
            <person name="Mayer C."/>
            <person name="Miller J."/>
            <person name="Monier A."/>
            <person name="Salamov A."/>
            <person name="Young J."/>
            <person name="Aguilar M."/>
            <person name="Claverie J.M."/>
            <person name="Frickenhaus S."/>
            <person name="Gonzalez K."/>
            <person name="Herman E.K."/>
            <person name="Lin Y.C."/>
            <person name="Napier J."/>
            <person name="Ogata H."/>
            <person name="Sarno A.F."/>
            <person name="Shmutz J."/>
            <person name="Schroeder D."/>
            <person name="de Vargas C."/>
            <person name="Verret F."/>
            <person name="von Dassow P."/>
            <person name="Valentin K."/>
            <person name="Van de Peer Y."/>
            <person name="Wheeler G."/>
            <person name="Dacks J.B."/>
            <person name="Delwiche C.F."/>
            <person name="Dyhrman S.T."/>
            <person name="Glockner G."/>
            <person name="John U."/>
            <person name="Richards T."/>
            <person name="Worden A.Z."/>
            <person name="Zhang X."/>
            <person name="Grigoriev I.V."/>
            <person name="Allen A.E."/>
            <person name="Bidle K."/>
            <person name="Borodovsky M."/>
            <person name="Bowler C."/>
            <person name="Brownlee C."/>
            <person name="Cock J.M."/>
            <person name="Elias M."/>
            <person name="Gladyshev V.N."/>
            <person name="Groth M."/>
            <person name="Guda C."/>
            <person name="Hadaegh A."/>
            <person name="Iglesias-Rodriguez M.D."/>
            <person name="Jenkins J."/>
            <person name="Jones B.M."/>
            <person name="Lawson T."/>
            <person name="Leese F."/>
            <person name="Lindquist E."/>
            <person name="Lobanov A."/>
            <person name="Lomsadze A."/>
            <person name="Malik S.B."/>
            <person name="Marsh M.E."/>
            <person name="Mackinder L."/>
            <person name="Mock T."/>
            <person name="Mueller-Roeber B."/>
            <person name="Pagarete A."/>
            <person name="Parker M."/>
            <person name="Probert I."/>
            <person name="Quesneville H."/>
            <person name="Raines C."/>
            <person name="Rensing S.A."/>
            <person name="Riano-Pachon D.M."/>
            <person name="Richier S."/>
            <person name="Rokitta S."/>
            <person name="Shiraiwa Y."/>
            <person name="Soanes D.M."/>
            <person name="van der Giezen M."/>
            <person name="Wahlund T.M."/>
            <person name="Williams B."/>
            <person name="Wilson W."/>
            <person name="Wolfe G."/>
            <person name="Wurch L.L."/>
        </authorList>
    </citation>
    <scope>NUCLEOTIDE SEQUENCE</scope>
</reference>
<dbReference type="KEGG" id="ehx:EMIHUDRAFT_119924"/>
<evidence type="ECO:0000259" key="8">
    <source>
        <dbReference type="Pfam" id="PF10406"/>
    </source>
</evidence>
<dbReference type="PANTHER" id="PTHR46338:SF1">
    <property type="entry name" value="TRANSCRIPTION INITIATION FACTOR TFIID SUBUNIT 8"/>
    <property type="match status" value="1"/>
</dbReference>
<dbReference type="InterPro" id="IPR009072">
    <property type="entry name" value="Histone-fold"/>
</dbReference>
<organism evidence="9 10">
    <name type="scientific">Emiliania huxleyi (strain CCMP1516)</name>
    <dbReference type="NCBI Taxonomy" id="280463"/>
    <lineage>
        <taxon>Eukaryota</taxon>
        <taxon>Haptista</taxon>
        <taxon>Haptophyta</taxon>
        <taxon>Prymnesiophyceae</taxon>
        <taxon>Isochrysidales</taxon>
        <taxon>Noelaerhabdaceae</taxon>
        <taxon>Emiliania</taxon>
    </lineage>
</organism>
<dbReference type="Pfam" id="PF10406">
    <property type="entry name" value="TAF8_C"/>
    <property type="match status" value="1"/>
</dbReference>
<dbReference type="InterPro" id="IPR019473">
    <property type="entry name" value="TFIID_su8_C"/>
</dbReference>
<keyword evidence="4" id="KW-0805">Transcription regulation</keyword>
<comment type="subcellular location">
    <subcellularLocation>
        <location evidence="1">Nucleus</location>
    </subcellularLocation>
</comment>